<dbReference type="Pfam" id="PF02838">
    <property type="entry name" value="Glyco_hydro_20b"/>
    <property type="match status" value="1"/>
</dbReference>
<accession>A0A3E3I3R9</accession>
<keyword evidence="3" id="KW-0326">Glycosidase</keyword>
<name>A0A3E3I3R9_9FIRM</name>
<comment type="similarity">
    <text evidence="1">Belongs to the glycosyl hydrolase 20 family.</text>
</comment>
<dbReference type="AlphaFoldDB" id="A0A3E3I3R9"/>
<dbReference type="InterPro" id="IPR052764">
    <property type="entry name" value="GH20_Enzymes"/>
</dbReference>
<reference evidence="6" key="1">
    <citation type="submission" date="2018-08" db="EMBL/GenBank/DDBJ databases">
        <title>A genome reference for cultivated species of the human gut microbiota.</title>
        <authorList>
            <person name="Zou Y."/>
            <person name="Xue W."/>
            <person name="Luo G."/>
        </authorList>
    </citation>
    <scope>NUCLEOTIDE SEQUENCE [LARGE SCALE GENOMIC DNA]</scope>
    <source>
        <strain evidence="6">TF05-5AC</strain>
    </source>
</reference>
<comment type="caution">
    <text evidence="6">The sequence shown here is derived from an EMBL/GenBank/DDBJ whole genome shotgun (WGS) entry which is preliminary data.</text>
</comment>
<dbReference type="RefSeq" id="WP_021635306.1">
    <property type="nucleotide sequence ID" value="NZ_CANNOQ010000144.1"/>
</dbReference>
<dbReference type="Pfam" id="PF00754">
    <property type="entry name" value="F5_F8_type_C"/>
    <property type="match status" value="1"/>
</dbReference>
<dbReference type="InterPro" id="IPR015882">
    <property type="entry name" value="HEX_bac_N"/>
</dbReference>
<evidence type="ECO:0000256" key="1">
    <source>
        <dbReference type="ARBA" id="ARBA00006285"/>
    </source>
</evidence>
<dbReference type="InterPro" id="IPR029018">
    <property type="entry name" value="Hex-like_dom2"/>
</dbReference>
<organism evidence="6 7">
    <name type="scientific">Eisenbergiella massiliensis</name>
    <dbReference type="NCBI Taxonomy" id="1720294"/>
    <lineage>
        <taxon>Bacteria</taxon>
        <taxon>Bacillati</taxon>
        <taxon>Bacillota</taxon>
        <taxon>Clostridia</taxon>
        <taxon>Lachnospirales</taxon>
        <taxon>Lachnospiraceae</taxon>
        <taxon>Eisenbergiella</taxon>
    </lineage>
</organism>
<dbReference type="PRINTS" id="PR00738">
    <property type="entry name" value="GLHYDRLASE20"/>
</dbReference>
<evidence type="ECO:0000259" key="5">
    <source>
        <dbReference type="PROSITE" id="PS50022"/>
    </source>
</evidence>
<dbReference type="GO" id="GO:0005975">
    <property type="term" value="P:carbohydrate metabolic process"/>
    <property type="evidence" value="ECO:0007669"/>
    <property type="project" value="InterPro"/>
</dbReference>
<dbReference type="SUPFAM" id="SSF55545">
    <property type="entry name" value="beta-N-acetylhexosaminidase-like domain"/>
    <property type="match status" value="1"/>
</dbReference>
<dbReference type="InterPro" id="IPR025705">
    <property type="entry name" value="Beta_hexosaminidase_sua/sub"/>
</dbReference>
<protein>
    <recommendedName>
        <fullName evidence="5">F5/8 type C domain-containing protein</fullName>
    </recommendedName>
</protein>
<dbReference type="CDD" id="cd06564">
    <property type="entry name" value="GH20_DspB_LnbB-like"/>
    <property type="match status" value="1"/>
</dbReference>
<feature type="domain" description="F5/8 type C" evidence="5">
    <location>
        <begin position="51"/>
        <end position="204"/>
    </location>
</feature>
<dbReference type="SUPFAM" id="SSF51445">
    <property type="entry name" value="(Trans)glycosidases"/>
    <property type="match status" value="1"/>
</dbReference>
<dbReference type="InterPro" id="IPR000421">
    <property type="entry name" value="FA58C"/>
</dbReference>
<dbReference type="Pfam" id="PF00728">
    <property type="entry name" value="Glyco_hydro_20"/>
    <property type="match status" value="1"/>
</dbReference>
<feature type="active site" description="Proton donor" evidence="4">
    <location>
        <position position="622"/>
    </location>
</feature>
<dbReference type="PANTHER" id="PTHR43678">
    <property type="entry name" value="PUTATIVE (AFU_ORTHOLOGUE AFUA_2G00640)-RELATED"/>
    <property type="match status" value="1"/>
</dbReference>
<dbReference type="Proteomes" id="UP000260812">
    <property type="component" value="Unassembled WGS sequence"/>
</dbReference>
<keyword evidence="7" id="KW-1185">Reference proteome</keyword>
<evidence type="ECO:0000256" key="2">
    <source>
        <dbReference type="ARBA" id="ARBA00022801"/>
    </source>
</evidence>
<dbReference type="SUPFAM" id="SSF49785">
    <property type="entry name" value="Galactose-binding domain-like"/>
    <property type="match status" value="1"/>
</dbReference>
<dbReference type="InterPro" id="IPR008979">
    <property type="entry name" value="Galactose-bd-like_sf"/>
</dbReference>
<gene>
    <name evidence="6" type="ORF">DXC51_13090</name>
</gene>
<proteinExistence type="inferred from homology"/>
<evidence type="ECO:0000313" key="7">
    <source>
        <dbReference type="Proteomes" id="UP000260812"/>
    </source>
</evidence>
<dbReference type="InterPro" id="IPR017853">
    <property type="entry name" value="GH"/>
</dbReference>
<dbReference type="PROSITE" id="PS50022">
    <property type="entry name" value="FA58C_3"/>
    <property type="match status" value="1"/>
</dbReference>
<dbReference type="GeneID" id="97987780"/>
<evidence type="ECO:0000256" key="3">
    <source>
        <dbReference type="ARBA" id="ARBA00023295"/>
    </source>
</evidence>
<dbReference type="Gene3D" id="2.60.120.260">
    <property type="entry name" value="Galactose-binding domain-like"/>
    <property type="match status" value="1"/>
</dbReference>
<evidence type="ECO:0000256" key="4">
    <source>
        <dbReference type="PIRSR" id="PIRSR625705-1"/>
    </source>
</evidence>
<dbReference type="InterPro" id="IPR015883">
    <property type="entry name" value="Glyco_hydro_20_cat"/>
</dbReference>
<dbReference type="EMBL" id="QVLV01000008">
    <property type="protein sequence ID" value="RGE59736.1"/>
    <property type="molecule type" value="Genomic_DNA"/>
</dbReference>
<dbReference type="Gene3D" id="3.20.20.80">
    <property type="entry name" value="Glycosidases"/>
    <property type="match status" value="1"/>
</dbReference>
<dbReference type="Gene3D" id="3.30.379.10">
    <property type="entry name" value="Chitobiase/beta-hexosaminidase domain 2-like"/>
    <property type="match status" value="1"/>
</dbReference>
<dbReference type="GO" id="GO:0004563">
    <property type="term" value="F:beta-N-acetylhexosaminidase activity"/>
    <property type="evidence" value="ECO:0007669"/>
    <property type="project" value="InterPro"/>
</dbReference>
<keyword evidence="2" id="KW-0378">Hydrolase</keyword>
<evidence type="ECO:0000313" key="6">
    <source>
        <dbReference type="EMBL" id="RGE59736.1"/>
    </source>
</evidence>
<dbReference type="PANTHER" id="PTHR43678:SF1">
    <property type="entry name" value="BETA-N-ACETYLHEXOSAMINIDASE"/>
    <property type="match status" value="1"/>
</dbReference>
<sequence length="778" mass="86192">MAKNNDKTQRYYPGIKTACLAMLALLFLLVCVLLQGDGGESLGGGDAAAGAGEHGFYYENLALMPGVEVTADSVENDSFLPQLAADGKKNAGAGRWSSANEAGAPEHWLQFSFPQEQSFAFVSLYWERLNVLGFVIEVSRDGEHWTQAALWEGTPETNEQHVVLDNQAQGRFLRLRTTAVSDTEENQYLYYQNVSLLEMEVYAQAPVSWCLQVPEIRTAEDGSRFLPLPEAPAGYEIRLLGSDYEEIIDEDGTVYPTLEEKAVTVGYRISQGDKYEDSPSYYVTVPPSVFTDNPESPADNSEASVDNSEAFVVNDRPRLSPEVSEWKGGAGFFPPEDAKRIVMQAGREAELRQPALDLQESWKKLSGGELTVVSGEEASLQTGDIYLGFAGKEMGLKEEGYWLDIRPGTMVLRAEKLQGLIWATVTAADLLENAGEGIPCGTIRDYPRYSVRGFHIDIGRRMVSLETLKQIVLTLSEHKMNNLGVHLNDNEILSTSGKNDSISNAFTAYAGFRLESGLKNSRGEGITSQDGSLTREEWKELTRFAAEKGVQVIPEIDTPAHSLALTRIFPEYALADEPDNVDQLDLGKKGTVDLVQKLWKEYLEGEDPVFEAGGLVHIGMDEYFADGEDYRSFANDMISMIQESGRTVRMWGSLSRLPGRTQVASENVQMQIWNMEWADPQDMYEEGFTIINSLNSSLYIIPGGGYDRLDLEALKQWEPNLFAAGTQAEMLPAYSGRMAGAVYCLWNDTIGSLDTGVTEEEILEHFLEPLPLLSGKLW</sequence>